<evidence type="ECO:0000313" key="3">
    <source>
        <dbReference type="Proteomes" id="UP000241447"/>
    </source>
</evidence>
<evidence type="ECO:0000256" key="1">
    <source>
        <dbReference type="SAM" id="SignalP"/>
    </source>
</evidence>
<organism evidence="2 3">
    <name type="scientific">Celeribacter baekdonensis</name>
    <dbReference type="NCBI Taxonomy" id="875171"/>
    <lineage>
        <taxon>Bacteria</taxon>
        <taxon>Pseudomonadati</taxon>
        <taxon>Pseudomonadota</taxon>
        <taxon>Alphaproteobacteria</taxon>
        <taxon>Rhodobacterales</taxon>
        <taxon>Roseobacteraceae</taxon>
        <taxon>Celeribacter</taxon>
    </lineage>
</organism>
<name>A0A2R4M3U5_9RHOB</name>
<accession>A0A2R4M3U5</accession>
<proteinExistence type="predicted"/>
<dbReference type="EMBL" id="CP028475">
    <property type="protein sequence ID" value="AVW91826.1"/>
    <property type="molecule type" value="Genomic_DNA"/>
</dbReference>
<gene>
    <name evidence="2" type="ORF">DA792_12685</name>
</gene>
<evidence type="ECO:0000313" key="2">
    <source>
        <dbReference type="EMBL" id="AVW91826.1"/>
    </source>
</evidence>
<dbReference type="AlphaFoldDB" id="A0A2R4M3U5"/>
<keyword evidence="1" id="KW-0732">Signal</keyword>
<reference evidence="2 3" key="1">
    <citation type="submission" date="2018-03" db="EMBL/GenBank/DDBJ databases">
        <title>The Complete Genome of Celeribacter baekdonensis strain LH4, a Thiosulfate-Oxidizing Alphaproteobacterium Isolated from Gulf of Mexico Continental Slope Sediments.</title>
        <authorList>
            <person name="Flood B.E."/>
            <person name="Bailey J.V."/>
            <person name="Leprich D."/>
        </authorList>
    </citation>
    <scope>NUCLEOTIDE SEQUENCE [LARGE SCALE GENOMIC DNA]</scope>
    <source>
        <strain evidence="2 3">LH4</strain>
    </source>
</reference>
<feature type="signal peptide" evidence="1">
    <location>
        <begin position="1"/>
        <end position="19"/>
    </location>
</feature>
<dbReference type="KEGG" id="cbak:DA792_12685"/>
<sequence>MLRFLSAVCLCFLPLSLWAQDSVQTRAGLAREVGTYPDNAAYIGDTRLSLPEGVRYISFPYQIGDLLLISYSFGGNGCPAQFVWAHSVPGAVRLSERFGTCSDSFDVTYDSETVSVSMPSMRTGANHSVTFVYDGRGIREVPGERKQVGVATVSGWEGHHVSEPIGDADWEAYFLSFMSAADLADARRILQVGIKMSWDRGWLTASGCQPHNCTDTFGAIAMNGDGSAVIVALWEAETGVRLWGNPKGIPLPTTVGEVFAKAK</sequence>
<protein>
    <submittedName>
        <fullName evidence="2">Uncharacterized protein</fullName>
    </submittedName>
</protein>
<dbReference type="Proteomes" id="UP000241447">
    <property type="component" value="Chromosome"/>
</dbReference>
<feature type="chain" id="PRO_5015359986" evidence="1">
    <location>
        <begin position="20"/>
        <end position="263"/>
    </location>
</feature>